<dbReference type="PANTHER" id="PTHR43861">
    <property type="entry name" value="TRANS-ACONITATE 2-METHYLTRANSFERASE-RELATED"/>
    <property type="match status" value="1"/>
</dbReference>
<keyword evidence="1 2" id="KW-0808">Transferase</keyword>
<protein>
    <submittedName>
        <fullName evidence="2">Ubiquinone biosynthesis O-methyltransferase</fullName>
        <ecNumber evidence="2">2.1.1.222</ecNumber>
    </submittedName>
</protein>
<keyword evidence="3" id="KW-1185">Reference proteome</keyword>
<keyword evidence="2" id="KW-0489">Methyltransferase</keyword>
<dbReference type="RefSeq" id="WP_062661983.1">
    <property type="nucleotide sequence ID" value="NZ_FIZX01000001.1"/>
</dbReference>
<organism evidence="2 3">
    <name type="scientific">Grimontia celer</name>
    <dbReference type="NCBI Taxonomy" id="1796497"/>
    <lineage>
        <taxon>Bacteria</taxon>
        <taxon>Pseudomonadati</taxon>
        <taxon>Pseudomonadota</taxon>
        <taxon>Gammaproteobacteria</taxon>
        <taxon>Vibrionales</taxon>
        <taxon>Vibrionaceae</taxon>
        <taxon>Grimontia</taxon>
    </lineage>
</organism>
<evidence type="ECO:0000256" key="1">
    <source>
        <dbReference type="ARBA" id="ARBA00022679"/>
    </source>
</evidence>
<accession>A0A128EZ26</accession>
<dbReference type="STRING" id="1796497.GCE9029_01358"/>
<dbReference type="Proteomes" id="UP000071641">
    <property type="component" value="Unassembled WGS sequence"/>
</dbReference>
<dbReference type="GO" id="GO:0102208">
    <property type="term" value="F:2-polyprenyl-6-hydroxyphenol methylase activity"/>
    <property type="evidence" value="ECO:0007669"/>
    <property type="project" value="UniProtKB-EC"/>
</dbReference>
<evidence type="ECO:0000313" key="2">
    <source>
        <dbReference type="EMBL" id="CZF79256.1"/>
    </source>
</evidence>
<dbReference type="EMBL" id="FIZX01000001">
    <property type="protein sequence ID" value="CZF79256.1"/>
    <property type="molecule type" value="Genomic_DNA"/>
</dbReference>
<proteinExistence type="predicted"/>
<dbReference type="AlphaFoldDB" id="A0A128EZ26"/>
<dbReference type="SUPFAM" id="SSF53335">
    <property type="entry name" value="S-adenosyl-L-methionine-dependent methyltransferases"/>
    <property type="match status" value="1"/>
</dbReference>
<reference evidence="3" key="1">
    <citation type="submission" date="2016-02" db="EMBL/GenBank/DDBJ databases">
        <authorList>
            <person name="Rodrigo-Torres Lidia"/>
            <person name="Arahal R.David."/>
        </authorList>
    </citation>
    <scope>NUCLEOTIDE SEQUENCE [LARGE SCALE GENOMIC DNA]</scope>
    <source>
        <strain evidence="3">CECT 9029</strain>
    </source>
</reference>
<dbReference type="EC" id="2.1.1.222" evidence="2"/>
<dbReference type="Gene3D" id="3.40.50.150">
    <property type="entry name" value="Vaccinia Virus protein VP39"/>
    <property type="match status" value="1"/>
</dbReference>
<evidence type="ECO:0000313" key="3">
    <source>
        <dbReference type="Proteomes" id="UP000071641"/>
    </source>
</evidence>
<dbReference type="PANTHER" id="PTHR43861:SF3">
    <property type="entry name" value="PUTATIVE (AFU_ORTHOLOGUE AFUA_2G14390)-RELATED"/>
    <property type="match status" value="1"/>
</dbReference>
<gene>
    <name evidence="2" type="primary">ubiG_4</name>
    <name evidence="2" type="ORF">GCE9029_01358</name>
</gene>
<dbReference type="InterPro" id="IPR029063">
    <property type="entry name" value="SAM-dependent_MTases_sf"/>
</dbReference>
<name>A0A128EZ26_9GAMM</name>
<sequence length="190" mass="20536">MSESWDDLAAGWDENEAVMVYSEKAFSSLGELINIKDAVVLDFGCGTGLLTEKLSPEVASITAIDPASKMIDVLEGKALSNVIPIAGVVDEAFVRECRQAKQRFDVIVASSALAFVPDYPETIALLTMLLADNGVLVQWDWERSSDSSVGFSAIEIEDAYENAGLKMVSMSNPFSMGDMRVIMAVGQREA</sequence>
<dbReference type="CDD" id="cd02440">
    <property type="entry name" value="AdoMet_MTases"/>
    <property type="match status" value="1"/>
</dbReference>
<dbReference type="OrthoDB" id="9791837at2"/>
<dbReference type="Pfam" id="PF13489">
    <property type="entry name" value="Methyltransf_23"/>
    <property type="match status" value="1"/>
</dbReference>
<dbReference type="GO" id="GO:0032259">
    <property type="term" value="P:methylation"/>
    <property type="evidence" value="ECO:0007669"/>
    <property type="project" value="UniProtKB-KW"/>
</dbReference>
<keyword evidence="2" id="KW-0830">Ubiquinone</keyword>